<evidence type="ECO:0000256" key="1">
    <source>
        <dbReference type="ARBA" id="ARBA00004571"/>
    </source>
</evidence>
<dbReference type="RefSeq" id="WP_229710576.1">
    <property type="nucleotide sequence ID" value="NZ_BMLK01000022.1"/>
</dbReference>
<keyword evidence="10 11" id="KW-0998">Cell outer membrane</keyword>
<keyword evidence="17" id="KW-1185">Reference proteome</keyword>
<evidence type="ECO:0000259" key="14">
    <source>
        <dbReference type="Pfam" id="PF00593"/>
    </source>
</evidence>
<evidence type="ECO:0000256" key="11">
    <source>
        <dbReference type="PROSITE-ProRule" id="PRU01360"/>
    </source>
</evidence>
<dbReference type="InterPro" id="IPR000531">
    <property type="entry name" value="Beta-barrel_TonB"/>
</dbReference>
<dbReference type="InterPro" id="IPR037066">
    <property type="entry name" value="Plug_dom_sf"/>
</dbReference>
<dbReference type="PROSITE" id="PS52016">
    <property type="entry name" value="TONB_DEPENDENT_REC_3"/>
    <property type="match status" value="1"/>
</dbReference>
<dbReference type="SUPFAM" id="SSF56935">
    <property type="entry name" value="Porins"/>
    <property type="match status" value="1"/>
</dbReference>
<feature type="domain" description="TonB-dependent receptor plug" evidence="15">
    <location>
        <begin position="40"/>
        <end position="152"/>
    </location>
</feature>
<keyword evidence="2 11" id="KW-0813">Transport</keyword>
<dbReference type="Pfam" id="PF00593">
    <property type="entry name" value="TonB_dep_Rec_b-barrel"/>
    <property type="match status" value="1"/>
</dbReference>
<proteinExistence type="inferred from homology"/>
<keyword evidence="3 11" id="KW-1134">Transmembrane beta strand</keyword>
<evidence type="ECO:0000256" key="10">
    <source>
        <dbReference type="ARBA" id="ARBA00023237"/>
    </source>
</evidence>
<evidence type="ECO:0000256" key="5">
    <source>
        <dbReference type="ARBA" id="ARBA00022692"/>
    </source>
</evidence>
<evidence type="ECO:0000256" key="13">
    <source>
        <dbReference type="SAM" id="SignalP"/>
    </source>
</evidence>
<keyword evidence="8 12" id="KW-0798">TonB box</keyword>
<keyword evidence="9 11" id="KW-0472">Membrane</keyword>
<accession>A0ABQ2K028</accession>
<evidence type="ECO:0000256" key="4">
    <source>
        <dbReference type="ARBA" id="ARBA00022496"/>
    </source>
</evidence>
<dbReference type="InterPro" id="IPR039426">
    <property type="entry name" value="TonB-dep_rcpt-like"/>
</dbReference>
<feature type="chain" id="PRO_5047482049" description="TonB-dependent receptor" evidence="13">
    <location>
        <begin position="20"/>
        <end position="838"/>
    </location>
</feature>
<protein>
    <recommendedName>
        <fullName evidence="18">TonB-dependent receptor</fullName>
    </recommendedName>
</protein>
<organism evidence="16 17">
    <name type="scientific">Novosphingobium indicum</name>
    <dbReference type="NCBI Taxonomy" id="462949"/>
    <lineage>
        <taxon>Bacteria</taxon>
        <taxon>Pseudomonadati</taxon>
        <taxon>Pseudomonadota</taxon>
        <taxon>Alphaproteobacteria</taxon>
        <taxon>Sphingomonadales</taxon>
        <taxon>Sphingomonadaceae</taxon>
        <taxon>Novosphingobium</taxon>
    </lineage>
</organism>
<evidence type="ECO:0000256" key="2">
    <source>
        <dbReference type="ARBA" id="ARBA00022448"/>
    </source>
</evidence>
<dbReference type="InterPro" id="IPR012910">
    <property type="entry name" value="Plug_dom"/>
</dbReference>
<evidence type="ECO:0000313" key="17">
    <source>
        <dbReference type="Proteomes" id="UP000605099"/>
    </source>
</evidence>
<dbReference type="InterPro" id="IPR036942">
    <property type="entry name" value="Beta-barrel_TonB_sf"/>
</dbReference>
<comment type="similarity">
    <text evidence="11 12">Belongs to the TonB-dependent receptor family.</text>
</comment>
<evidence type="ECO:0000256" key="6">
    <source>
        <dbReference type="ARBA" id="ARBA00023004"/>
    </source>
</evidence>
<evidence type="ECO:0000256" key="12">
    <source>
        <dbReference type="RuleBase" id="RU003357"/>
    </source>
</evidence>
<dbReference type="PANTHER" id="PTHR32552:SF81">
    <property type="entry name" value="TONB-DEPENDENT OUTER MEMBRANE RECEPTOR"/>
    <property type="match status" value="1"/>
</dbReference>
<comment type="subcellular location">
    <subcellularLocation>
        <location evidence="1 11">Cell outer membrane</location>
        <topology evidence="1 11">Multi-pass membrane protein</topology>
    </subcellularLocation>
</comment>
<dbReference type="Proteomes" id="UP000605099">
    <property type="component" value="Unassembled WGS sequence"/>
</dbReference>
<keyword evidence="5 11" id="KW-0812">Transmembrane</keyword>
<sequence length="838" mass="89987">MLLLSAAFSGASVAMPAVAQESVMAPGEIIVTARRVEERLQDVPISMTVYNEDQLQDRNVAVASDLATYTPSLSVNTRYGPEKATFAIRGFNQDAAAAPTVGVYFADVVGVRAQGGTASGNSVGAGSFTDLQNVQVLKGPQGTLFGRNTTGGSILLVPTKPSDFLEGYVEGTYGNYDQKRVQAAVNVPLADTFKVRVAVDRNKRDGYMKNHSGIGPDDYNNVDYTYGRLSIVADLTPELENYTIFHYSESDTNGYATRYESCDRDAASPFVGGSLTRYYTALAACDQIDRQTARGDGPLDVEVANPDPRIYLRTWQVINTTTWQASDMITIKNILSYGEYREQAGFSLYSDNFFVPNTPTTQYFASQGGLAPGDRFQYITLDTQPGYDAAAESTTTEELQIQGRTLDGKFNFVIGGYLEFSRPIGWNQQRTGIYGNCADPGTLDCSGGIIPVTLPAGAIPGIPIALGGSAALISQSRTKMSFDNHGIFAQGTYNFTDQLALTLGGRWTFDKIVGYSESSRYTLGTFPLVGTIPLQQVCNDVLNHPTDNPLADGQGVCNTKITQKTNKPTWLIGLDFKPTLDTLVYAKYARGYRQGAVNFTNPGLETVGPEKVDSYEIGAKLTFRGSAPGYFNIAAFYNDFSDQQIFGALVAKPDSGLAGGAALINAGKSVIKGIEVDSGVTLFDMLRLGAGYTYLDTKLKELTPPTLSADSPFAEIIPRGVVGGPLTYSPKHKLTLSGDLSVPAGDAGVLKLGAVFAYTASQFVDGNNKIPSYSLLTLTAGIDDIGGTGFDLGLFANNITNEKYRVTSGGGYESSGIQDFAYGQPRMYGVRLKYNFGT</sequence>
<evidence type="ECO:0000256" key="9">
    <source>
        <dbReference type="ARBA" id="ARBA00023136"/>
    </source>
</evidence>
<comment type="caution">
    <text evidence="16">The sequence shown here is derived from an EMBL/GenBank/DDBJ whole genome shotgun (WGS) entry which is preliminary data.</text>
</comment>
<dbReference type="PANTHER" id="PTHR32552">
    <property type="entry name" value="FERRICHROME IRON RECEPTOR-RELATED"/>
    <property type="match status" value="1"/>
</dbReference>
<evidence type="ECO:0000256" key="8">
    <source>
        <dbReference type="ARBA" id="ARBA00023077"/>
    </source>
</evidence>
<dbReference type="EMBL" id="BMLK01000022">
    <property type="protein sequence ID" value="GGN58217.1"/>
    <property type="molecule type" value="Genomic_DNA"/>
</dbReference>
<feature type="domain" description="TonB-dependent receptor-like beta-barrel" evidence="14">
    <location>
        <begin position="313"/>
        <end position="799"/>
    </location>
</feature>
<dbReference type="Pfam" id="PF07715">
    <property type="entry name" value="Plug"/>
    <property type="match status" value="1"/>
</dbReference>
<gene>
    <name evidence="16" type="ORF">GCM10011349_37560</name>
</gene>
<evidence type="ECO:0000256" key="7">
    <source>
        <dbReference type="ARBA" id="ARBA00023065"/>
    </source>
</evidence>
<dbReference type="Gene3D" id="2.40.170.20">
    <property type="entry name" value="TonB-dependent receptor, beta-barrel domain"/>
    <property type="match status" value="1"/>
</dbReference>
<keyword evidence="7" id="KW-0406">Ion transport</keyword>
<dbReference type="Gene3D" id="2.170.130.10">
    <property type="entry name" value="TonB-dependent receptor, plug domain"/>
    <property type="match status" value="1"/>
</dbReference>
<keyword evidence="4" id="KW-0410">Iron transport</keyword>
<evidence type="ECO:0008006" key="18">
    <source>
        <dbReference type="Google" id="ProtNLM"/>
    </source>
</evidence>
<evidence type="ECO:0000313" key="16">
    <source>
        <dbReference type="EMBL" id="GGN58217.1"/>
    </source>
</evidence>
<evidence type="ECO:0000256" key="3">
    <source>
        <dbReference type="ARBA" id="ARBA00022452"/>
    </source>
</evidence>
<keyword evidence="6" id="KW-0408">Iron</keyword>
<reference evidence="17" key="1">
    <citation type="journal article" date="2019" name="Int. J. Syst. Evol. Microbiol.">
        <title>The Global Catalogue of Microorganisms (GCM) 10K type strain sequencing project: providing services to taxonomists for standard genome sequencing and annotation.</title>
        <authorList>
            <consortium name="The Broad Institute Genomics Platform"/>
            <consortium name="The Broad Institute Genome Sequencing Center for Infectious Disease"/>
            <person name="Wu L."/>
            <person name="Ma J."/>
        </authorList>
    </citation>
    <scope>NUCLEOTIDE SEQUENCE [LARGE SCALE GENOMIC DNA]</scope>
    <source>
        <strain evidence="17">CGMCC 1.6784</strain>
    </source>
</reference>
<evidence type="ECO:0000259" key="15">
    <source>
        <dbReference type="Pfam" id="PF07715"/>
    </source>
</evidence>
<name>A0ABQ2K028_9SPHN</name>
<keyword evidence="13" id="KW-0732">Signal</keyword>
<feature type="signal peptide" evidence="13">
    <location>
        <begin position="1"/>
        <end position="19"/>
    </location>
</feature>